<comment type="caution">
    <text evidence="1">The sequence shown here is derived from an EMBL/GenBank/DDBJ whole genome shotgun (WGS) entry which is preliminary data.</text>
</comment>
<sequence>MGYLNLTFAGRAQLIKSVLSTLHSYWASVFILSKGIINIIETKLRKFLWQGSTGRGYAKVAWDQLCRPKEERGLGVHNILVINKALMLKHLWKIIHNDRHSIWVDWILHHRLCNNSLWTFNGSTGSWGWKKIKKLRPVQRGIIYQVGTGTTFKLWQDIWHQQGPLSISYPRGPEVTGWPLNSLLSKALQRGHWNWPNRTDPYISEIVSQLPPVHQNSPDTIIWRHASGQFSIKSVTELIQPPTDRVVWHGLLQGRYKIPRHNFILWLAILEKLSTLDKHWISRGDNGCVLCDGQSVSTGLSRVGNNASNGLVKDGDLNTRLMQPLVHFWQRWLQQAQQLNL</sequence>
<dbReference type="PANTHER" id="PTHR33116:SF84">
    <property type="entry name" value="RNA-DIRECTED DNA POLYMERASE"/>
    <property type="match status" value="1"/>
</dbReference>
<protein>
    <submittedName>
        <fullName evidence="1">Mitochondrial protein</fullName>
    </submittedName>
</protein>
<dbReference type="PANTHER" id="PTHR33116">
    <property type="entry name" value="REVERSE TRANSCRIPTASE ZINC-BINDING DOMAIN-CONTAINING PROTEIN-RELATED-RELATED"/>
    <property type="match status" value="1"/>
</dbReference>
<dbReference type="AlphaFoldDB" id="A0AAW2RP30"/>
<proteinExistence type="predicted"/>
<dbReference type="EMBL" id="JACGWK010000001">
    <property type="protein sequence ID" value="KAL0381206.1"/>
    <property type="molecule type" value="Genomic_DNA"/>
</dbReference>
<reference evidence="1" key="2">
    <citation type="journal article" date="2024" name="Plant">
        <title>Genomic evolution and insights into agronomic trait innovations of Sesamum species.</title>
        <authorList>
            <person name="Miao H."/>
            <person name="Wang L."/>
            <person name="Qu L."/>
            <person name="Liu H."/>
            <person name="Sun Y."/>
            <person name="Le M."/>
            <person name="Wang Q."/>
            <person name="Wei S."/>
            <person name="Zheng Y."/>
            <person name="Lin W."/>
            <person name="Duan Y."/>
            <person name="Cao H."/>
            <person name="Xiong S."/>
            <person name="Wang X."/>
            <person name="Wei L."/>
            <person name="Li C."/>
            <person name="Ma Q."/>
            <person name="Ju M."/>
            <person name="Zhao R."/>
            <person name="Li G."/>
            <person name="Mu C."/>
            <person name="Tian Q."/>
            <person name="Mei H."/>
            <person name="Zhang T."/>
            <person name="Gao T."/>
            <person name="Zhang H."/>
        </authorList>
    </citation>
    <scope>NUCLEOTIDE SEQUENCE</scope>
    <source>
        <strain evidence="1">G01</strain>
    </source>
</reference>
<organism evidence="1">
    <name type="scientific">Sesamum angustifolium</name>
    <dbReference type="NCBI Taxonomy" id="2727405"/>
    <lineage>
        <taxon>Eukaryota</taxon>
        <taxon>Viridiplantae</taxon>
        <taxon>Streptophyta</taxon>
        <taxon>Embryophyta</taxon>
        <taxon>Tracheophyta</taxon>
        <taxon>Spermatophyta</taxon>
        <taxon>Magnoliopsida</taxon>
        <taxon>eudicotyledons</taxon>
        <taxon>Gunneridae</taxon>
        <taxon>Pentapetalae</taxon>
        <taxon>asterids</taxon>
        <taxon>lamiids</taxon>
        <taxon>Lamiales</taxon>
        <taxon>Pedaliaceae</taxon>
        <taxon>Sesamum</taxon>
    </lineage>
</organism>
<name>A0AAW2RP30_9LAMI</name>
<evidence type="ECO:0000313" key="1">
    <source>
        <dbReference type="EMBL" id="KAL0381206.1"/>
    </source>
</evidence>
<reference evidence="1" key="1">
    <citation type="submission" date="2020-06" db="EMBL/GenBank/DDBJ databases">
        <authorList>
            <person name="Li T."/>
            <person name="Hu X."/>
            <person name="Zhang T."/>
            <person name="Song X."/>
            <person name="Zhang H."/>
            <person name="Dai N."/>
            <person name="Sheng W."/>
            <person name="Hou X."/>
            <person name="Wei L."/>
        </authorList>
    </citation>
    <scope>NUCLEOTIDE SEQUENCE</scope>
    <source>
        <strain evidence="1">G01</strain>
        <tissue evidence="1">Leaf</tissue>
    </source>
</reference>
<gene>
    <name evidence="1" type="ORF">Sangu_0184900</name>
</gene>
<accession>A0AAW2RP30</accession>